<keyword evidence="3" id="KW-0862">Zinc</keyword>
<dbReference type="GO" id="GO:0008270">
    <property type="term" value="F:zinc ion binding"/>
    <property type="evidence" value="ECO:0007669"/>
    <property type="project" value="UniProtKB-KW"/>
</dbReference>
<keyword evidence="2 4" id="KW-0863">Zinc-finger</keyword>
<name>A0A9Q1BAT7_HOLLE</name>
<evidence type="ECO:0000256" key="2">
    <source>
        <dbReference type="ARBA" id="ARBA00022771"/>
    </source>
</evidence>
<dbReference type="PROSITE" id="PS00518">
    <property type="entry name" value="ZF_RING_1"/>
    <property type="match status" value="1"/>
</dbReference>
<reference evidence="6" key="1">
    <citation type="submission" date="2021-10" db="EMBL/GenBank/DDBJ databases">
        <title>Tropical sea cucumber genome reveals ecological adaptation and Cuvierian tubules defense mechanism.</title>
        <authorList>
            <person name="Chen T."/>
        </authorList>
    </citation>
    <scope>NUCLEOTIDE SEQUENCE</scope>
    <source>
        <strain evidence="6">Nanhai2018</strain>
        <tissue evidence="6">Muscle</tissue>
    </source>
</reference>
<accession>A0A9Q1BAT7</accession>
<organism evidence="6 7">
    <name type="scientific">Holothuria leucospilota</name>
    <name type="common">Black long sea cucumber</name>
    <name type="synonym">Mertensiothuria leucospilota</name>
    <dbReference type="NCBI Taxonomy" id="206669"/>
    <lineage>
        <taxon>Eukaryota</taxon>
        <taxon>Metazoa</taxon>
        <taxon>Echinodermata</taxon>
        <taxon>Eleutherozoa</taxon>
        <taxon>Echinozoa</taxon>
        <taxon>Holothuroidea</taxon>
        <taxon>Aspidochirotacea</taxon>
        <taxon>Aspidochirotida</taxon>
        <taxon>Holothuriidae</taxon>
        <taxon>Holothuria</taxon>
    </lineage>
</organism>
<evidence type="ECO:0000256" key="1">
    <source>
        <dbReference type="ARBA" id="ARBA00022723"/>
    </source>
</evidence>
<gene>
    <name evidence="6" type="ORF">HOLleu_40848</name>
</gene>
<dbReference type="SUPFAM" id="SSF57850">
    <property type="entry name" value="RING/U-box"/>
    <property type="match status" value="1"/>
</dbReference>
<protein>
    <submittedName>
        <fullName evidence="6">Tripartite motif-containing protein 2</fullName>
    </submittedName>
</protein>
<evidence type="ECO:0000259" key="5">
    <source>
        <dbReference type="PROSITE" id="PS50089"/>
    </source>
</evidence>
<evidence type="ECO:0000313" key="6">
    <source>
        <dbReference type="EMBL" id="KAJ8021081.1"/>
    </source>
</evidence>
<keyword evidence="1" id="KW-0479">Metal-binding</keyword>
<dbReference type="InterPro" id="IPR013083">
    <property type="entry name" value="Znf_RING/FYVE/PHD"/>
</dbReference>
<dbReference type="EMBL" id="JAIZAY010000022">
    <property type="protein sequence ID" value="KAJ8021081.1"/>
    <property type="molecule type" value="Genomic_DNA"/>
</dbReference>
<proteinExistence type="predicted"/>
<keyword evidence="7" id="KW-1185">Reference proteome</keyword>
<dbReference type="PANTHER" id="PTHR25462">
    <property type="entry name" value="BONUS, ISOFORM C-RELATED"/>
    <property type="match status" value="1"/>
</dbReference>
<evidence type="ECO:0000313" key="7">
    <source>
        <dbReference type="Proteomes" id="UP001152320"/>
    </source>
</evidence>
<dbReference type="OrthoDB" id="6163055at2759"/>
<evidence type="ECO:0000256" key="3">
    <source>
        <dbReference type="ARBA" id="ARBA00022833"/>
    </source>
</evidence>
<evidence type="ECO:0000256" key="4">
    <source>
        <dbReference type="PROSITE-ProRule" id="PRU00175"/>
    </source>
</evidence>
<dbReference type="GO" id="GO:0061630">
    <property type="term" value="F:ubiquitin protein ligase activity"/>
    <property type="evidence" value="ECO:0007669"/>
    <property type="project" value="TreeGrafter"/>
</dbReference>
<dbReference type="PANTHER" id="PTHR25462:SF296">
    <property type="entry name" value="MEIOTIC P26, ISOFORM F"/>
    <property type="match status" value="1"/>
</dbReference>
<dbReference type="SMART" id="SM00184">
    <property type="entry name" value="RING"/>
    <property type="match status" value="1"/>
</dbReference>
<sequence>MAENVVKRLNQDFIRCTICKEIYKEPKMLPCLHSFCLHCLKQWVTNHKSQPLACPTCGCTVDLPSKDVHSLPQNFFLISLIARSEEVKRLSTRHKDQNCNICRNEGTTFCLDCKVHFCPDWI</sequence>
<dbReference type="Pfam" id="PF00097">
    <property type="entry name" value="zf-C3HC4"/>
    <property type="match status" value="1"/>
</dbReference>
<dbReference type="Proteomes" id="UP001152320">
    <property type="component" value="Chromosome 22"/>
</dbReference>
<dbReference type="Gene3D" id="3.30.40.10">
    <property type="entry name" value="Zinc/RING finger domain, C3HC4 (zinc finger)"/>
    <property type="match status" value="1"/>
</dbReference>
<dbReference type="AlphaFoldDB" id="A0A9Q1BAT7"/>
<dbReference type="InterPro" id="IPR047153">
    <property type="entry name" value="TRIM45/56/19-like"/>
</dbReference>
<comment type="caution">
    <text evidence="6">The sequence shown here is derived from an EMBL/GenBank/DDBJ whole genome shotgun (WGS) entry which is preliminary data.</text>
</comment>
<dbReference type="InterPro" id="IPR017907">
    <property type="entry name" value="Znf_RING_CS"/>
</dbReference>
<dbReference type="InterPro" id="IPR001841">
    <property type="entry name" value="Znf_RING"/>
</dbReference>
<dbReference type="InterPro" id="IPR018957">
    <property type="entry name" value="Znf_C3HC4_RING-type"/>
</dbReference>
<dbReference type="PROSITE" id="PS50089">
    <property type="entry name" value="ZF_RING_2"/>
    <property type="match status" value="1"/>
</dbReference>
<feature type="domain" description="RING-type" evidence="5">
    <location>
        <begin position="16"/>
        <end position="57"/>
    </location>
</feature>